<accession>E2PXJ2</accession>
<evidence type="ECO:0000313" key="3">
    <source>
        <dbReference type="Proteomes" id="UP000002357"/>
    </source>
</evidence>
<dbReference type="AlphaFoldDB" id="E2PXJ2"/>
<proteinExistence type="predicted"/>
<gene>
    <name evidence="2" type="ORF">SCLAV_1036</name>
</gene>
<sequence>MLRAYASPLTARVAAVPPVARKERCRQTGRTGKAREREDGRGRGRGPSVSGRRCCRRCRRR</sequence>
<organism evidence="2 3">
    <name type="scientific">Streptomyces clavuligerus</name>
    <dbReference type="NCBI Taxonomy" id="1901"/>
    <lineage>
        <taxon>Bacteria</taxon>
        <taxon>Bacillati</taxon>
        <taxon>Actinomycetota</taxon>
        <taxon>Actinomycetes</taxon>
        <taxon>Kitasatosporales</taxon>
        <taxon>Streptomycetaceae</taxon>
        <taxon>Streptomyces</taxon>
    </lineage>
</organism>
<dbReference type="EMBL" id="CM000913">
    <property type="protein sequence ID" value="EFG06114.1"/>
    <property type="molecule type" value="Genomic_DNA"/>
</dbReference>
<dbReference type="Proteomes" id="UP000002357">
    <property type="component" value="Chromosome"/>
</dbReference>
<evidence type="ECO:0000256" key="1">
    <source>
        <dbReference type="SAM" id="MobiDB-lite"/>
    </source>
</evidence>
<feature type="compositionally biased region" description="Basic and acidic residues" evidence="1">
    <location>
        <begin position="33"/>
        <end position="42"/>
    </location>
</feature>
<evidence type="ECO:0000313" key="2">
    <source>
        <dbReference type="EMBL" id="EFG06114.1"/>
    </source>
</evidence>
<keyword evidence="3" id="KW-1185">Reference proteome</keyword>
<reference evidence="2 3" key="1">
    <citation type="journal article" date="2010" name="Genome Biol. Evol.">
        <title>The sequence of a 1.8-mb bacterial linear plasmid reveals a rich evolutionary reservoir of secondary metabolic pathways.</title>
        <authorList>
            <person name="Medema M.H."/>
            <person name="Trefzer A."/>
            <person name="Kovalchuk A."/>
            <person name="van den Berg M."/>
            <person name="Mueller U."/>
            <person name="Heijne W."/>
            <person name="Wu L."/>
            <person name="Alam M.T."/>
            <person name="Ronning C.M."/>
            <person name="Nierman W.C."/>
            <person name="Bovenberg R.A.L."/>
            <person name="Breitling R."/>
            <person name="Takano E."/>
        </authorList>
    </citation>
    <scope>NUCLEOTIDE SEQUENCE [LARGE SCALE GENOMIC DNA]</scope>
    <source>
        <strain evidence="3">ATCC 27064 / DSM 738 / JCM 4710 / NBRC 13307 / NCIMB 12785 / NRRL 3585 / VKM Ac-602</strain>
    </source>
</reference>
<protein>
    <submittedName>
        <fullName evidence="2">Uncharacterized protein</fullName>
    </submittedName>
</protein>
<feature type="region of interest" description="Disordered" evidence="1">
    <location>
        <begin position="18"/>
        <end position="61"/>
    </location>
</feature>
<name>E2PXJ2_STRCL</name>